<feature type="non-terminal residue" evidence="1">
    <location>
        <position position="148"/>
    </location>
</feature>
<gene>
    <name evidence="1" type="ORF">V5O48_018833</name>
</gene>
<keyword evidence="2" id="KW-1185">Reference proteome</keyword>
<organism evidence="1 2">
    <name type="scientific">Marasmius crinis-equi</name>
    <dbReference type="NCBI Taxonomy" id="585013"/>
    <lineage>
        <taxon>Eukaryota</taxon>
        <taxon>Fungi</taxon>
        <taxon>Dikarya</taxon>
        <taxon>Basidiomycota</taxon>
        <taxon>Agaricomycotina</taxon>
        <taxon>Agaricomycetes</taxon>
        <taxon>Agaricomycetidae</taxon>
        <taxon>Agaricales</taxon>
        <taxon>Marasmiineae</taxon>
        <taxon>Marasmiaceae</taxon>
        <taxon>Marasmius</taxon>
    </lineage>
</organism>
<evidence type="ECO:0000313" key="2">
    <source>
        <dbReference type="Proteomes" id="UP001465976"/>
    </source>
</evidence>
<reference evidence="1 2" key="1">
    <citation type="submission" date="2024-02" db="EMBL/GenBank/DDBJ databases">
        <title>A draft genome for the cacao thread blight pathogen Marasmius crinis-equi.</title>
        <authorList>
            <person name="Cohen S.P."/>
            <person name="Baruah I.K."/>
            <person name="Amoako-Attah I."/>
            <person name="Bukari Y."/>
            <person name="Meinhardt L.W."/>
            <person name="Bailey B.A."/>
        </authorList>
    </citation>
    <scope>NUCLEOTIDE SEQUENCE [LARGE SCALE GENOMIC DNA]</scope>
    <source>
        <strain evidence="1 2">GH-76</strain>
    </source>
</reference>
<proteinExistence type="predicted"/>
<protein>
    <submittedName>
        <fullName evidence="1">Uncharacterized protein</fullName>
    </submittedName>
</protein>
<accession>A0ABR3EK29</accession>
<comment type="caution">
    <text evidence="1">The sequence shown here is derived from an EMBL/GenBank/DDBJ whole genome shotgun (WGS) entry which is preliminary data.</text>
</comment>
<dbReference type="Proteomes" id="UP001465976">
    <property type="component" value="Unassembled WGS sequence"/>
</dbReference>
<evidence type="ECO:0000313" key="1">
    <source>
        <dbReference type="EMBL" id="KAL0563239.1"/>
    </source>
</evidence>
<dbReference type="EMBL" id="JBAHYK010003749">
    <property type="protein sequence ID" value="KAL0563239.1"/>
    <property type="molecule type" value="Genomic_DNA"/>
</dbReference>
<name>A0ABR3EK29_9AGAR</name>
<sequence length="148" mass="17388">MGKRTGNPRGRASWAKGERLQVLESLKPMWYVDSTAFYNQATDTFRSKWGNYPLSRKLEDAEPGEFELCDINEITDIDARNAEIQKREEFRKNTRRKIASWANNKWGEKKAAESPALNALFDEMTEITKIMPRKPAVVQYYQTRYWDE</sequence>